<feature type="chain" id="PRO_5042710442" description="Gnk2-homologous domain-containing protein" evidence="1">
    <location>
        <begin position="21"/>
        <end position="73"/>
    </location>
</feature>
<evidence type="ECO:0000313" key="3">
    <source>
        <dbReference type="EMBL" id="KAF2560888.1"/>
    </source>
</evidence>
<protein>
    <recommendedName>
        <fullName evidence="2">Gnk2-homologous domain-containing protein</fullName>
    </recommendedName>
</protein>
<dbReference type="InterPro" id="IPR002902">
    <property type="entry name" value="GNK2"/>
</dbReference>
<reference evidence="3" key="1">
    <citation type="submission" date="2019-12" db="EMBL/GenBank/DDBJ databases">
        <title>Genome sequencing and annotation of Brassica cretica.</title>
        <authorList>
            <person name="Studholme D.J."/>
            <person name="Sarris P.F."/>
        </authorList>
    </citation>
    <scope>NUCLEOTIDE SEQUENCE</scope>
    <source>
        <strain evidence="4">PFS-001/15</strain>
        <strain evidence="3">PFS-102/07</strain>
        <tissue evidence="3">Leaf</tissue>
    </source>
</reference>
<comment type="caution">
    <text evidence="3">The sequence shown here is derived from an EMBL/GenBank/DDBJ whole genome shotgun (WGS) entry which is preliminary data.</text>
</comment>
<dbReference type="CDD" id="cd23509">
    <property type="entry name" value="Gnk2-like"/>
    <property type="match status" value="1"/>
</dbReference>
<feature type="signal peptide" evidence="1">
    <location>
        <begin position="1"/>
        <end position="20"/>
    </location>
</feature>
<dbReference type="EMBL" id="QGKY02001250">
    <property type="protein sequence ID" value="KAF2560888.1"/>
    <property type="molecule type" value="Genomic_DNA"/>
</dbReference>
<keyword evidence="1" id="KW-0732">Signal</keyword>
<name>A0A3N6RID1_BRACR</name>
<accession>A0A3N6RID1</accession>
<proteinExistence type="predicted"/>
<dbReference type="Pfam" id="PF01657">
    <property type="entry name" value="Stress-antifung"/>
    <property type="match status" value="1"/>
</dbReference>
<evidence type="ECO:0000259" key="2">
    <source>
        <dbReference type="Pfam" id="PF01657"/>
    </source>
</evidence>
<evidence type="ECO:0000313" key="4">
    <source>
        <dbReference type="EMBL" id="KAF2597125.1"/>
    </source>
</evidence>
<organism evidence="3">
    <name type="scientific">Brassica cretica</name>
    <name type="common">Mustard</name>
    <dbReference type="NCBI Taxonomy" id="69181"/>
    <lineage>
        <taxon>Eukaryota</taxon>
        <taxon>Viridiplantae</taxon>
        <taxon>Streptophyta</taxon>
        <taxon>Embryophyta</taxon>
        <taxon>Tracheophyta</taxon>
        <taxon>Spermatophyta</taxon>
        <taxon>Magnoliopsida</taxon>
        <taxon>eudicotyledons</taxon>
        <taxon>Gunneridae</taxon>
        <taxon>Pentapetalae</taxon>
        <taxon>rosids</taxon>
        <taxon>malvids</taxon>
        <taxon>Brassicales</taxon>
        <taxon>Brassicaceae</taxon>
        <taxon>Brassiceae</taxon>
        <taxon>Brassica</taxon>
    </lineage>
</organism>
<dbReference type="AlphaFoldDB" id="A0A3N6RID1"/>
<feature type="domain" description="Gnk2-homologous" evidence="2">
    <location>
        <begin position="23"/>
        <end position="60"/>
    </location>
</feature>
<sequence length="73" mass="8007">MGLNILFSSLAFWLLPERSTYPLSSLASEVTANDGFFNASVGTYPDQVYAMGMCIPGAKQELFQIVSRPRLTS</sequence>
<dbReference type="EMBL" id="QGKW02000717">
    <property type="protein sequence ID" value="KAF2597125.1"/>
    <property type="molecule type" value="Genomic_DNA"/>
</dbReference>
<evidence type="ECO:0000256" key="1">
    <source>
        <dbReference type="SAM" id="SignalP"/>
    </source>
</evidence>
<gene>
    <name evidence="4" type="ORF">F2Q68_00010144</name>
    <name evidence="3" type="ORF">F2Q70_00017198</name>
</gene>
<dbReference type="Proteomes" id="UP000712281">
    <property type="component" value="Unassembled WGS sequence"/>
</dbReference>